<keyword evidence="1" id="KW-1185">Reference proteome</keyword>
<dbReference type="AlphaFoldDB" id="A0A915KPU3"/>
<reference evidence="2" key="1">
    <citation type="submission" date="2022-11" db="UniProtKB">
        <authorList>
            <consortium name="WormBaseParasite"/>
        </authorList>
    </citation>
    <scope>IDENTIFICATION</scope>
</reference>
<evidence type="ECO:0000313" key="2">
    <source>
        <dbReference type="WBParaSite" id="nRc.2.0.1.t40761-RA"/>
    </source>
</evidence>
<evidence type="ECO:0000313" key="1">
    <source>
        <dbReference type="Proteomes" id="UP000887565"/>
    </source>
</evidence>
<dbReference type="WBParaSite" id="nRc.2.0.1.t40761-RA">
    <property type="protein sequence ID" value="nRc.2.0.1.t40761-RA"/>
    <property type="gene ID" value="nRc.2.0.1.g40761"/>
</dbReference>
<proteinExistence type="predicted"/>
<organism evidence="1 2">
    <name type="scientific">Romanomermis culicivorax</name>
    <name type="common">Nematode worm</name>
    <dbReference type="NCBI Taxonomy" id="13658"/>
    <lineage>
        <taxon>Eukaryota</taxon>
        <taxon>Metazoa</taxon>
        <taxon>Ecdysozoa</taxon>
        <taxon>Nematoda</taxon>
        <taxon>Enoplea</taxon>
        <taxon>Dorylaimia</taxon>
        <taxon>Mermithida</taxon>
        <taxon>Mermithoidea</taxon>
        <taxon>Mermithidae</taxon>
        <taxon>Romanomermis</taxon>
    </lineage>
</organism>
<accession>A0A915KPU3</accession>
<name>A0A915KPU3_ROMCU</name>
<sequence>MQKGALAEKNNLHTRSTFSQFKLTVADAAAAGRRGLGRTSATTLDSKLRVFTRSTFFRPGKFRLQFFFAIIEKRPWKEIRFSLRSTTSFRRQNKIPPKFDKLEVDVICFNQYPKNKIWKTKICEFWSATTLNRKTVLLANYLRSAALNYFGELEARQPPLAYWDTWATAYLNKFPDNPQIDVKYEQLISPTQSPGESIVTFAADIRRLAKRAFPTWNGAGEHDIIIKNNFINRLVPDIRLWVQNAEPDSFEAAVAQAEKQELQERQHHSENNPLYHVLANSVSQLTNLVQQLSMMAETRLVKSPGREILKIRWLFPEAFTKWVVTKIAQ</sequence>
<dbReference type="Proteomes" id="UP000887565">
    <property type="component" value="Unplaced"/>
</dbReference>
<protein>
    <submittedName>
        <fullName evidence="2">Retrotransposon gag domain-containing protein</fullName>
    </submittedName>
</protein>